<gene>
    <name evidence="8" type="ORF">TrRE_jg8026</name>
</gene>
<evidence type="ECO:0000313" key="8">
    <source>
        <dbReference type="EMBL" id="GMI35981.1"/>
    </source>
</evidence>
<protein>
    <recommendedName>
        <fullName evidence="2">protein-tyrosine-phosphatase</fullName>
        <ecNumber evidence="2">3.1.3.48</ecNumber>
    </recommendedName>
</protein>
<dbReference type="PROSITE" id="PS50056">
    <property type="entry name" value="TYR_PHOSPHATASE_2"/>
    <property type="match status" value="1"/>
</dbReference>
<reference evidence="8" key="1">
    <citation type="submission" date="2022-07" db="EMBL/GenBank/DDBJ databases">
        <title>Genome analysis of Parmales, a sister group of diatoms, reveals the evolutionary specialization of diatoms from phago-mixotrophs to photoautotrophs.</title>
        <authorList>
            <person name="Ban H."/>
            <person name="Sato S."/>
            <person name="Yoshikawa S."/>
            <person name="Kazumasa Y."/>
            <person name="Nakamura Y."/>
            <person name="Ichinomiya M."/>
            <person name="Saitoh K."/>
            <person name="Sato N."/>
            <person name="Blanc-Mathieu R."/>
            <person name="Endo H."/>
            <person name="Kuwata A."/>
            <person name="Ogata H."/>
        </authorList>
    </citation>
    <scope>NUCLEOTIDE SEQUENCE</scope>
</reference>
<feature type="domain" description="Tyrosine specific protein phosphatases" evidence="7">
    <location>
        <begin position="252"/>
        <end position="319"/>
    </location>
</feature>
<dbReference type="Proteomes" id="UP001165082">
    <property type="component" value="Unassembled WGS sequence"/>
</dbReference>
<feature type="region of interest" description="Disordered" evidence="5">
    <location>
        <begin position="333"/>
        <end position="416"/>
    </location>
</feature>
<dbReference type="GO" id="GO:0004725">
    <property type="term" value="F:protein tyrosine phosphatase activity"/>
    <property type="evidence" value="ECO:0007669"/>
    <property type="project" value="UniProtKB-EC"/>
</dbReference>
<evidence type="ECO:0000259" key="7">
    <source>
        <dbReference type="PROSITE" id="PS50056"/>
    </source>
</evidence>
<dbReference type="AlphaFoldDB" id="A0A9W7G7J7"/>
<evidence type="ECO:0000256" key="1">
    <source>
        <dbReference type="ARBA" id="ARBA00007315"/>
    </source>
</evidence>
<dbReference type="InterPro" id="IPR044506">
    <property type="entry name" value="CDC14_C"/>
</dbReference>
<proteinExistence type="inferred from homology"/>
<dbReference type="PANTHER" id="PTHR23339">
    <property type="entry name" value="TYROSINE SPECIFIC PROTEIN PHOSPHATASE AND DUAL SPECIFICITY PROTEIN PHOSPHATASE"/>
    <property type="match status" value="1"/>
</dbReference>
<dbReference type="InterPro" id="IPR020422">
    <property type="entry name" value="TYR_PHOSPHATASE_DUAL_dom"/>
</dbReference>
<organism evidence="8 9">
    <name type="scientific">Triparma retinervis</name>
    <dbReference type="NCBI Taxonomy" id="2557542"/>
    <lineage>
        <taxon>Eukaryota</taxon>
        <taxon>Sar</taxon>
        <taxon>Stramenopiles</taxon>
        <taxon>Ochrophyta</taxon>
        <taxon>Bolidophyceae</taxon>
        <taxon>Parmales</taxon>
        <taxon>Triparmaceae</taxon>
        <taxon>Triparma</taxon>
    </lineage>
</organism>
<feature type="domain" description="Tyrosine-protein phosphatase" evidence="6">
    <location>
        <begin position="189"/>
        <end position="332"/>
    </location>
</feature>
<dbReference type="Pfam" id="PF14671">
    <property type="entry name" value="DSPn"/>
    <property type="match status" value="1"/>
</dbReference>
<dbReference type="InterPro" id="IPR029260">
    <property type="entry name" value="DSPn"/>
</dbReference>
<accession>A0A9W7G7J7</accession>
<evidence type="ECO:0000256" key="4">
    <source>
        <dbReference type="ARBA" id="ARBA00022912"/>
    </source>
</evidence>
<dbReference type="Pfam" id="PF22785">
    <property type="entry name" value="Tc-R-P"/>
    <property type="match status" value="1"/>
</dbReference>
<evidence type="ECO:0000256" key="3">
    <source>
        <dbReference type="ARBA" id="ARBA00022801"/>
    </source>
</evidence>
<dbReference type="InterPro" id="IPR000387">
    <property type="entry name" value="Tyr_Pase_dom"/>
</dbReference>
<evidence type="ECO:0000259" key="6">
    <source>
        <dbReference type="PROSITE" id="PS50054"/>
    </source>
</evidence>
<dbReference type="CDD" id="cd17657">
    <property type="entry name" value="CDC14_N"/>
    <property type="match status" value="1"/>
</dbReference>
<dbReference type="EC" id="3.1.3.48" evidence="2"/>
<comment type="caution">
    <text evidence="8">The sequence shown here is derived from an EMBL/GenBank/DDBJ whole genome shotgun (WGS) entry which is preliminary data.</text>
</comment>
<dbReference type="CDD" id="cd14499">
    <property type="entry name" value="CDC14_C"/>
    <property type="match status" value="1"/>
</dbReference>
<keyword evidence="4" id="KW-0904">Protein phosphatase</keyword>
<dbReference type="FunFam" id="3.90.190.10:FF:000006">
    <property type="entry name" value="Dual specificity protein phosphatase CDC14B"/>
    <property type="match status" value="1"/>
</dbReference>
<dbReference type="InterPro" id="IPR050561">
    <property type="entry name" value="PTP"/>
</dbReference>
<comment type="similarity">
    <text evidence="1">Belongs to the protein-tyrosine phosphatase family. Non-receptor class CDC14 subfamily.</text>
</comment>
<keyword evidence="3" id="KW-0378">Hydrolase</keyword>
<name>A0A9W7G7J7_9STRA</name>
<dbReference type="EMBL" id="BRXZ01007923">
    <property type="protein sequence ID" value="GMI35981.1"/>
    <property type="molecule type" value="Genomic_DNA"/>
</dbReference>
<evidence type="ECO:0000256" key="2">
    <source>
        <dbReference type="ARBA" id="ARBA00013064"/>
    </source>
</evidence>
<dbReference type="OrthoDB" id="266663at2759"/>
<dbReference type="Gene3D" id="3.90.190.10">
    <property type="entry name" value="Protein tyrosine phosphatase superfamily"/>
    <property type="match status" value="2"/>
</dbReference>
<keyword evidence="9" id="KW-1185">Reference proteome</keyword>
<dbReference type="InterPro" id="IPR029021">
    <property type="entry name" value="Prot-tyrosine_phosphatase-like"/>
</dbReference>
<dbReference type="PROSITE" id="PS50054">
    <property type="entry name" value="TYR_PHOSPHATASE_DUAL"/>
    <property type="match status" value="1"/>
</dbReference>
<sequence length="416" mass="47671">MELKNALEILPDRLYYVALRSTPKDTPSAHFFNIDNELVYWNFFLDFGPLNLGQMYRFCSMLNQKLQSERLKRKVIYYYSATHSHRRANAAFLISAWSMIYLNKSADEAYRPFSNVYPPFPPFHDASPCVCTYNLTVLDCLRGVEKARAHNFFDFSKFDCDEYEYFEQVENGDLNWHIQDKILCFAGPHNSREVSREGYRTLTPEDYIPYFKKKNVRLVVRLNKKYYDERKFINAGINHVEHYYLDGSVPPMRILKKVVAAIESAGDAAIAVHCKAGLGRAGTCTASWIMKHYRMTAAETIGWMRICRPGTVIGPQQHFLEDIQDQMWHEGDVMRSSPQRSLTEKGEVRRKLSQNGGSSKGREGGILGGINSMSIKPGRGRHEDLEDSVVGRPGQSEELRGRRAQAAAGYSSKSRK</sequence>
<dbReference type="SUPFAM" id="SSF52799">
    <property type="entry name" value="(Phosphotyrosine protein) phosphatases II"/>
    <property type="match status" value="2"/>
</dbReference>
<evidence type="ECO:0000313" key="9">
    <source>
        <dbReference type="Proteomes" id="UP001165082"/>
    </source>
</evidence>
<evidence type="ECO:0000256" key="5">
    <source>
        <dbReference type="SAM" id="MobiDB-lite"/>
    </source>
</evidence>